<dbReference type="GO" id="GO:0006310">
    <property type="term" value="P:DNA recombination"/>
    <property type="evidence" value="ECO:0007669"/>
    <property type="project" value="UniProtKB-KW"/>
</dbReference>
<dbReference type="Proteomes" id="UP000460318">
    <property type="component" value="Unassembled WGS sequence"/>
</dbReference>
<reference evidence="8 9" key="1">
    <citation type="submission" date="2019-12" db="EMBL/GenBank/DDBJ databases">
        <title>Paenibacillus sp. nov., an endophytic bacterium isolated from the stem of Dendrobium.</title>
        <authorList>
            <person name="Zhao R."/>
        </authorList>
    </citation>
    <scope>NUCLEOTIDE SEQUENCE [LARGE SCALE GENOMIC DNA]</scope>
    <source>
        <strain evidence="8 9">HJL G12</strain>
    </source>
</reference>
<dbReference type="InterPro" id="IPR004107">
    <property type="entry name" value="Integrase_SAM-like_N"/>
</dbReference>
<evidence type="ECO:0000256" key="1">
    <source>
        <dbReference type="ARBA" id="ARBA00008857"/>
    </source>
</evidence>
<gene>
    <name evidence="8" type="ORF">GRF59_15290</name>
</gene>
<feature type="domain" description="Core-binding (CB)" evidence="7">
    <location>
        <begin position="63"/>
        <end position="144"/>
    </location>
</feature>
<evidence type="ECO:0000256" key="2">
    <source>
        <dbReference type="ARBA" id="ARBA00022908"/>
    </source>
</evidence>
<dbReference type="PROSITE" id="PS51898">
    <property type="entry name" value="TYR_RECOMBINASE"/>
    <property type="match status" value="1"/>
</dbReference>
<dbReference type="PANTHER" id="PTHR30349">
    <property type="entry name" value="PHAGE INTEGRASE-RELATED"/>
    <property type="match status" value="1"/>
</dbReference>
<dbReference type="InterPro" id="IPR028259">
    <property type="entry name" value="AP2-like_int_N"/>
</dbReference>
<dbReference type="CDD" id="cd01189">
    <property type="entry name" value="INT_ICEBs1_C_like"/>
    <property type="match status" value="1"/>
</dbReference>
<evidence type="ECO:0000259" key="7">
    <source>
        <dbReference type="PROSITE" id="PS51900"/>
    </source>
</evidence>
<evidence type="ECO:0000313" key="9">
    <source>
        <dbReference type="Proteomes" id="UP000460318"/>
    </source>
</evidence>
<dbReference type="GO" id="GO:0015074">
    <property type="term" value="P:DNA integration"/>
    <property type="evidence" value="ECO:0007669"/>
    <property type="project" value="InterPro"/>
</dbReference>
<sequence length="367" mass="42499">MPVYKDKNAKLNPWYYAFEVKDDNGKRKTIKKRGFKTKREAEILEVEARNEWNKGSYYEPIKSTFGEYIYQWIDNKQNLSEQARYNNLNHIKHHIIPLIGHVPMSKLNVFILEKFVSDLQDRNLAESTIRKIYNIVNTSLNAAAKKELLPKNPMTLLESAPRVSKKKLDYWTVDEVKQFLNGFEHRQKIVFQLAIYTGMRMGEILGLSISDIDLVNKRIHVRQVLTYDAKLKAGAKTISGNRSIAIPESLLNPLLEQIRSMEIEIEQYGEEYNKDRLLVCTTTGKPLTKPNLTSTWYYLLGLTKVRKIRFHDLRHTCASLLLQLGQHPKVVQELLGHSSIKVTIDLYSHMTPNMQTDAVNALDNLLK</sequence>
<dbReference type="InterPro" id="IPR011010">
    <property type="entry name" value="DNA_brk_join_enz"/>
</dbReference>
<dbReference type="EMBL" id="WUBI01000002">
    <property type="protein sequence ID" value="MWV44986.1"/>
    <property type="molecule type" value="Genomic_DNA"/>
</dbReference>
<evidence type="ECO:0000256" key="3">
    <source>
        <dbReference type="ARBA" id="ARBA00023125"/>
    </source>
</evidence>
<dbReference type="Gene3D" id="1.10.150.130">
    <property type="match status" value="1"/>
</dbReference>
<keyword evidence="4" id="KW-0233">DNA recombination</keyword>
<protein>
    <submittedName>
        <fullName evidence="8">Tyrosine-type recombinase/integrase</fullName>
    </submittedName>
</protein>
<evidence type="ECO:0000259" key="6">
    <source>
        <dbReference type="PROSITE" id="PS51898"/>
    </source>
</evidence>
<dbReference type="Pfam" id="PF00589">
    <property type="entry name" value="Phage_integrase"/>
    <property type="match status" value="1"/>
</dbReference>
<keyword evidence="9" id="KW-1185">Reference proteome</keyword>
<keyword evidence="3 5" id="KW-0238">DNA-binding</keyword>
<evidence type="ECO:0000256" key="4">
    <source>
        <dbReference type="ARBA" id="ARBA00023172"/>
    </source>
</evidence>
<dbReference type="InterPro" id="IPR013762">
    <property type="entry name" value="Integrase-like_cat_sf"/>
</dbReference>
<comment type="caution">
    <text evidence="8">The sequence shown here is derived from an EMBL/GenBank/DDBJ whole genome shotgun (WGS) entry which is preliminary data.</text>
</comment>
<dbReference type="InterPro" id="IPR010998">
    <property type="entry name" value="Integrase_recombinase_N"/>
</dbReference>
<dbReference type="Gene3D" id="1.10.443.10">
    <property type="entry name" value="Intergrase catalytic core"/>
    <property type="match status" value="1"/>
</dbReference>
<keyword evidence="2" id="KW-0229">DNA integration</keyword>
<dbReference type="GO" id="GO:0003677">
    <property type="term" value="F:DNA binding"/>
    <property type="evidence" value="ECO:0007669"/>
    <property type="project" value="UniProtKB-UniRule"/>
</dbReference>
<dbReference type="SUPFAM" id="SSF56349">
    <property type="entry name" value="DNA breaking-rejoining enzymes"/>
    <property type="match status" value="1"/>
</dbReference>
<comment type="similarity">
    <text evidence="1">Belongs to the 'phage' integrase family.</text>
</comment>
<accession>A0A7X3IKE3</accession>
<dbReference type="Pfam" id="PF14659">
    <property type="entry name" value="Phage_int_SAM_3"/>
    <property type="match status" value="1"/>
</dbReference>
<dbReference type="PANTHER" id="PTHR30349:SF64">
    <property type="entry name" value="PROPHAGE INTEGRASE INTD-RELATED"/>
    <property type="match status" value="1"/>
</dbReference>
<proteinExistence type="inferred from homology"/>
<dbReference type="InterPro" id="IPR044068">
    <property type="entry name" value="CB"/>
</dbReference>
<dbReference type="InterPro" id="IPR050090">
    <property type="entry name" value="Tyrosine_recombinase_XerCD"/>
</dbReference>
<dbReference type="InterPro" id="IPR002104">
    <property type="entry name" value="Integrase_catalytic"/>
</dbReference>
<evidence type="ECO:0000256" key="5">
    <source>
        <dbReference type="PROSITE-ProRule" id="PRU01248"/>
    </source>
</evidence>
<organism evidence="8 9">
    <name type="scientific">Paenibacillus dendrobii</name>
    <dbReference type="NCBI Taxonomy" id="2691084"/>
    <lineage>
        <taxon>Bacteria</taxon>
        <taxon>Bacillati</taxon>
        <taxon>Bacillota</taxon>
        <taxon>Bacilli</taxon>
        <taxon>Bacillales</taxon>
        <taxon>Paenibacillaceae</taxon>
        <taxon>Paenibacillus</taxon>
    </lineage>
</organism>
<evidence type="ECO:0000313" key="8">
    <source>
        <dbReference type="EMBL" id="MWV44986.1"/>
    </source>
</evidence>
<dbReference type="Pfam" id="PF14657">
    <property type="entry name" value="Arm-DNA-bind_4"/>
    <property type="match status" value="1"/>
</dbReference>
<dbReference type="PROSITE" id="PS51900">
    <property type="entry name" value="CB"/>
    <property type="match status" value="1"/>
</dbReference>
<name>A0A7X3IKE3_9BACL</name>
<dbReference type="RefSeq" id="WP_237391850.1">
    <property type="nucleotide sequence ID" value="NZ_WUBI01000002.1"/>
</dbReference>
<feature type="domain" description="Tyr recombinase" evidence="6">
    <location>
        <begin position="166"/>
        <end position="360"/>
    </location>
</feature>
<dbReference type="AlphaFoldDB" id="A0A7X3IKE3"/>